<gene>
    <name evidence="2" type="ORF">EDD58_103275</name>
</gene>
<proteinExistence type="predicted"/>
<name>A0A4R3L619_9BACL</name>
<keyword evidence="1" id="KW-0472">Membrane</keyword>
<evidence type="ECO:0008006" key="4">
    <source>
        <dbReference type="Google" id="ProtNLM"/>
    </source>
</evidence>
<comment type="caution">
    <text evidence="2">The sequence shown here is derived from an EMBL/GenBank/DDBJ whole genome shotgun (WGS) entry which is preliminary data.</text>
</comment>
<keyword evidence="1" id="KW-0812">Transmembrane</keyword>
<organism evidence="2 3">
    <name type="scientific">Hazenella coriacea</name>
    <dbReference type="NCBI Taxonomy" id="1179467"/>
    <lineage>
        <taxon>Bacteria</taxon>
        <taxon>Bacillati</taxon>
        <taxon>Bacillota</taxon>
        <taxon>Bacilli</taxon>
        <taxon>Bacillales</taxon>
        <taxon>Thermoactinomycetaceae</taxon>
        <taxon>Hazenella</taxon>
    </lineage>
</organism>
<keyword evidence="1" id="KW-1133">Transmembrane helix</keyword>
<reference evidence="2 3" key="1">
    <citation type="submission" date="2019-03" db="EMBL/GenBank/DDBJ databases">
        <title>Genomic Encyclopedia of Type Strains, Phase IV (KMG-IV): sequencing the most valuable type-strain genomes for metagenomic binning, comparative biology and taxonomic classification.</title>
        <authorList>
            <person name="Goeker M."/>
        </authorList>
    </citation>
    <scope>NUCLEOTIDE SEQUENCE [LARGE SCALE GENOMIC DNA]</scope>
    <source>
        <strain evidence="2 3">DSM 45707</strain>
    </source>
</reference>
<dbReference type="OrthoDB" id="307208at2"/>
<dbReference type="AlphaFoldDB" id="A0A4R3L619"/>
<evidence type="ECO:0000313" key="3">
    <source>
        <dbReference type="Proteomes" id="UP000294937"/>
    </source>
</evidence>
<keyword evidence="3" id="KW-1185">Reference proteome</keyword>
<evidence type="ECO:0000313" key="2">
    <source>
        <dbReference type="EMBL" id="TCS94852.1"/>
    </source>
</evidence>
<feature type="transmembrane region" description="Helical" evidence="1">
    <location>
        <begin position="6"/>
        <end position="24"/>
    </location>
</feature>
<sequence length="110" mass="12708">MRKMYIVWGVVGILIIGIITTWLLSSNENEFVGKWINDGKCGIDVMDIKEDMTADFSYHGRTIPGKLEKQGENLYKFDGGKVWIFRVDIKDDEMTTIYQDGVTCKYKRSE</sequence>
<dbReference type="Proteomes" id="UP000294937">
    <property type="component" value="Unassembled WGS sequence"/>
</dbReference>
<evidence type="ECO:0000256" key="1">
    <source>
        <dbReference type="SAM" id="Phobius"/>
    </source>
</evidence>
<accession>A0A4R3L619</accession>
<dbReference type="EMBL" id="SMAG01000003">
    <property type="protein sequence ID" value="TCS94852.1"/>
    <property type="molecule type" value="Genomic_DNA"/>
</dbReference>
<protein>
    <recommendedName>
        <fullName evidence="4">DUF5640 domain-containing protein</fullName>
    </recommendedName>
</protein>